<dbReference type="InParanoid" id="A0A132B7H4"/>
<evidence type="ECO:0000256" key="1">
    <source>
        <dbReference type="SAM" id="MobiDB-lite"/>
    </source>
</evidence>
<feature type="region of interest" description="Disordered" evidence="1">
    <location>
        <begin position="87"/>
        <end position="130"/>
    </location>
</feature>
<keyword evidence="3" id="KW-1185">Reference proteome</keyword>
<dbReference type="GeneID" id="28816589"/>
<accession>A0A132B7H4</accession>
<evidence type="ECO:0000313" key="2">
    <source>
        <dbReference type="EMBL" id="KUJ08355.1"/>
    </source>
</evidence>
<name>A0A132B7H4_MOLSC</name>
<dbReference type="AlphaFoldDB" id="A0A132B7H4"/>
<reference evidence="2 3" key="1">
    <citation type="submission" date="2015-10" db="EMBL/GenBank/DDBJ databases">
        <title>Full genome of DAOMC 229536 Phialocephala scopiformis, a fungal endophyte of spruce producing the potent anti-insectan compound rugulosin.</title>
        <authorList>
            <consortium name="DOE Joint Genome Institute"/>
            <person name="Walker A.K."/>
            <person name="Frasz S.L."/>
            <person name="Seifert K.A."/>
            <person name="Miller J.D."/>
            <person name="Mondo S.J."/>
            <person name="Labutti K."/>
            <person name="Lipzen A."/>
            <person name="Dockter R."/>
            <person name="Kennedy M."/>
            <person name="Grigoriev I.V."/>
            <person name="Spatafora J.W."/>
        </authorList>
    </citation>
    <scope>NUCLEOTIDE SEQUENCE [LARGE SCALE GENOMIC DNA]</scope>
    <source>
        <strain evidence="2 3">CBS 120377</strain>
    </source>
</reference>
<proteinExistence type="predicted"/>
<sequence length="252" mass="27836">MAKHNRKTHSSRARRKLERLQQQIETTCIEDAESPHVEIVDQEIELPGNDGTLGQSLDGTWGGGCSNGNGGSILDLVNDIRVLRNNPSEGASRGGGGLVSGHSRASKTAPAPRIPKPPTQRPAVTAEETIPRGLQIPALSTIRLTHGFRYPKELNECGIPQGDWEVFCGSIVLPLINRETPGVAWAIEQILDRVAMWDAQCFRPRGFIIRMDMPGEQKYGLDFMDIHHFYSLRKHVDNLSDKPPVVGIGNHW</sequence>
<dbReference type="EMBL" id="KQ947436">
    <property type="protein sequence ID" value="KUJ08355.1"/>
    <property type="molecule type" value="Genomic_DNA"/>
</dbReference>
<organism evidence="2 3">
    <name type="scientific">Mollisia scopiformis</name>
    <name type="common">Conifer needle endophyte fungus</name>
    <name type="synonym">Phialocephala scopiformis</name>
    <dbReference type="NCBI Taxonomy" id="149040"/>
    <lineage>
        <taxon>Eukaryota</taxon>
        <taxon>Fungi</taxon>
        <taxon>Dikarya</taxon>
        <taxon>Ascomycota</taxon>
        <taxon>Pezizomycotina</taxon>
        <taxon>Leotiomycetes</taxon>
        <taxon>Helotiales</taxon>
        <taxon>Mollisiaceae</taxon>
        <taxon>Mollisia</taxon>
    </lineage>
</organism>
<dbReference type="RefSeq" id="XP_018062710.1">
    <property type="nucleotide sequence ID" value="XM_018206863.1"/>
</dbReference>
<dbReference type="OrthoDB" id="3487117at2759"/>
<dbReference type="Proteomes" id="UP000070700">
    <property type="component" value="Unassembled WGS sequence"/>
</dbReference>
<dbReference type="KEGG" id="psco:LY89DRAFT_341660"/>
<evidence type="ECO:0000313" key="3">
    <source>
        <dbReference type="Proteomes" id="UP000070700"/>
    </source>
</evidence>
<gene>
    <name evidence="2" type="ORF">LY89DRAFT_341660</name>
</gene>
<protein>
    <submittedName>
        <fullName evidence="2">Uncharacterized protein</fullName>
    </submittedName>
</protein>